<protein>
    <submittedName>
        <fullName evidence="2">Uncharacterized protein</fullName>
    </submittedName>
</protein>
<proteinExistence type="predicted"/>
<gene>
    <name evidence="2" type="ORF">g.9689</name>
</gene>
<evidence type="ECO:0000256" key="1">
    <source>
        <dbReference type="SAM" id="Phobius"/>
    </source>
</evidence>
<dbReference type="PROSITE" id="PS51257">
    <property type="entry name" value="PROKAR_LIPOPROTEIN"/>
    <property type="match status" value="1"/>
</dbReference>
<dbReference type="EMBL" id="GDHC01010685">
    <property type="protein sequence ID" value="JAQ07944.1"/>
    <property type="molecule type" value="Transcribed_RNA"/>
</dbReference>
<name>A0A146LII6_LYGHE</name>
<dbReference type="AlphaFoldDB" id="A0A146LII6"/>
<organism evidence="2">
    <name type="scientific">Lygus hesperus</name>
    <name type="common">Western plant bug</name>
    <dbReference type="NCBI Taxonomy" id="30085"/>
    <lineage>
        <taxon>Eukaryota</taxon>
        <taxon>Metazoa</taxon>
        <taxon>Ecdysozoa</taxon>
        <taxon>Arthropoda</taxon>
        <taxon>Hexapoda</taxon>
        <taxon>Insecta</taxon>
        <taxon>Pterygota</taxon>
        <taxon>Neoptera</taxon>
        <taxon>Paraneoptera</taxon>
        <taxon>Hemiptera</taxon>
        <taxon>Heteroptera</taxon>
        <taxon>Panheteroptera</taxon>
        <taxon>Cimicomorpha</taxon>
        <taxon>Miridae</taxon>
        <taxon>Mirini</taxon>
        <taxon>Lygus</taxon>
    </lineage>
</organism>
<reference evidence="2" key="1">
    <citation type="journal article" date="2016" name="Gigascience">
        <title>De novo construction of an expanded transcriptome assembly for the western tarnished plant bug, Lygus hesperus.</title>
        <authorList>
            <person name="Tassone E.E."/>
            <person name="Geib S.M."/>
            <person name="Hall B."/>
            <person name="Fabrick J.A."/>
            <person name="Brent C.S."/>
            <person name="Hull J.J."/>
        </authorList>
    </citation>
    <scope>NUCLEOTIDE SEQUENCE</scope>
</reference>
<sequence length="112" mass="12597">MYSSCRRFVYGGHCCYLYPWAVTAACWCSVILPIIFSTNFTSTGTAVSTPSLLYICAYPVSSSDVFTVFTLSILLDSSYTYPCILSYISLYFRSIVICSDRYYSSTDVIVPR</sequence>
<keyword evidence="1" id="KW-0812">Transmembrane</keyword>
<accession>A0A146LII6</accession>
<feature type="transmembrane region" description="Helical" evidence="1">
    <location>
        <begin position="20"/>
        <end position="40"/>
    </location>
</feature>
<keyword evidence="1" id="KW-0472">Membrane</keyword>
<feature type="transmembrane region" description="Helical" evidence="1">
    <location>
        <begin position="52"/>
        <end position="73"/>
    </location>
</feature>
<evidence type="ECO:0000313" key="2">
    <source>
        <dbReference type="EMBL" id="JAQ07944.1"/>
    </source>
</evidence>
<keyword evidence="1" id="KW-1133">Transmembrane helix</keyword>